<organism evidence="2 5">
    <name type="scientific">Helicobacter cinaedi</name>
    <dbReference type="NCBI Taxonomy" id="213"/>
    <lineage>
        <taxon>Bacteria</taxon>
        <taxon>Pseudomonadati</taxon>
        <taxon>Campylobacterota</taxon>
        <taxon>Epsilonproteobacteria</taxon>
        <taxon>Campylobacterales</taxon>
        <taxon>Helicobacteraceae</taxon>
        <taxon>Helicobacter</taxon>
    </lineage>
</organism>
<dbReference type="InterPro" id="IPR002696">
    <property type="entry name" value="Membr_insert_effic_factor_YidD"/>
</dbReference>
<comment type="similarity">
    <text evidence="1">Belongs to the UPF0161 family.</text>
</comment>
<accession>A0A377JNA3</accession>
<dbReference type="PANTHER" id="PTHR33383">
    <property type="entry name" value="MEMBRANE PROTEIN INSERTION EFFICIENCY FACTOR-RELATED"/>
    <property type="match status" value="1"/>
</dbReference>
<evidence type="ECO:0000313" key="3">
    <source>
        <dbReference type="EMBL" id="STP11208.1"/>
    </source>
</evidence>
<evidence type="ECO:0000313" key="2">
    <source>
        <dbReference type="EMBL" id="STP09291.1"/>
    </source>
</evidence>
<reference evidence="4 5" key="1">
    <citation type="submission" date="2018-06" db="EMBL/GenBank/DDBJ databases">
        <authorList>
            <consortium name="Pathogen Informatics"/>
            <person name="Doyle S."/>
        </authorList>
    </citation>
    <scope>NUCLEOTIDE SEQUENCE [LARGE SCALE GENOMIC DNA]</scope>
    <source>
        <strain evidence="3 4">NCTC12219</strain>
        <strain evidence="2 5">NCTC12221</strain>
    </source>
</reference>
<dbReference type="Proteomes" id="UP000255103">
    <property type="component" value="Unassembled WGS sequence"/>
</dbReference>
<dbReference type="GO" id="GO:0005886">
    <property type="term" value="C:plasma membrane"/>
    <property type="evidence" value="ECO:0007669"/>
    <property type="project" value="UniProtKB-SubCell"/>
</dbReference>
<keyword evidence="1" id="KW-1003">Cell membrane</keyword>
<comment type="subcellular location">
    <subcellularLocation>
        <location evidence="1">Cell membrane</location>
        <topology evidence="1">Peripheral membrane protein</topology>
        <orientation evidence="1">Cytoplasmic side</orientation>
    </subcellularLocation>
</comment>
<evidence type="ECO:0000313" key="4">
    <source>
        <dbReference type="Proteomes" id="UP000255103"/>
    </source>
</evidence>
<dbReference type="EMBL" id="UGHX01000001">
    <property type="protein sequence ID" value="STP11208.1"/>
    <property type="molecule type" value="Genomic_DNA"/>
</dbReference>
<dbReference type="SMART" id="SM01234">
    <property type="entry name" value="Haemolytic"/>
    <property type="match status" value="1"/>
</dbReference>
<dbReference type="Proteomes" id="UP000255335">
    <property type="component" value="Unassembled WGS sequence"/>
</dbReference>
<dbReference type="PANTHER" id="PTHR33383:SF1">
    <property type="entry name" value="MEMBRANE PROTEIN INSERTION EFFICIENCY FACTOR-RELATED"/>
    <property type="match status" value="1"/>
</dbReference>
<dbReference type="NCBIfam" id="TIGR00278">
    <property type="entry name" value="membrane protein insertion efficiency factor YidD"/>
    <property type="match status" value="1"/>
</dbReference>
<name>A0A377JNA3_9HELI</name>
<evidence type="ECO:0000313" key="5">
    <source>
        <dbReference type="Proteomes" id="UP000255335"/>
    </source>
</evidence>
<protein>
    <recommendedName>
        <fullName evidence="1">Putative membrane protein insertion efficiency factor</fullName>
    </recommendedName>
</protein>
<dbReference type="AlphaFoldDB" id="A0A377JNA3"/>
<dbReference type="EMBL" id="UGHZ01000001">
    <property type="protein sequence ID" value="STP09291.1"/>
    <property type="molecule type" value="Genomic_DNA"/>
</dbReference>
<evidence type="ECO:0000256" key="1">
    <source>
        <dbReference type="HAMAP-Rule" id="MF_00386"/>
    </source>
</evidence>
<sequence length="132" mass="15428">MCMIHRIYICAFVEIPRWILIFLVRVYKRFVSPLSVGACRYYPSCSEYAMWLLKFDNPFLAAFKSLARILTCNQLFSGGIAYPQATLSFQNIVFMPKNVKYWFVPSTNKAFLGIMGVFKKTYTMRVYIIKSL</sequence>
<keyword evidence="1" id="KW-0472">Membrane</keyword>
<comment type="function">
    <text evidence="1">Could be involved in insertion of integral membrane proteins into the membrane.</text>
</comment>
<proteinExistence type="inferred from homology"/>
<dbReference type="Pfam" id="PF01809">
    <property type="entry name" value="YidD"/>
    <property type="match status" value="1"/>
</dbReference>
<gene>
    <name evidence="2" type="primary">yidD</name>
    <name evidence="3" type="ORF">NCTC12219_01094</name>
    <name evidence="2" type="ORF">NCTC12221_00731</name>
</gene>
<dbReference type="HAMAP" id="MF_00386">
    <property type="entry name" value="UPF0161_YidD"/>
    <property type="match status" value="1"/>
</dbReference>